<dbReference type="NCBIfam" id="TIGR01444">
    <property type="entry name" value="fkbM_fam"/>
    <property type="match status" value="1"/>
</dbReference>
<dbReference type="InterPro" id="IPR029063">
    <property type="entry name" value="SAM-dependent_MTases_sf"/>
</dbReference>
<proteinExistence type="predicted"/>
<evidence type="ECO:0000313" key="2">
    <source>
        <dbReference type="EMBL" id="QHS83373.1"/>
    </source>
</evidence>
<accession>A0A6C0AV78</accession>
<evidence type="ECO:0000259" key="1">
    <source>
        <dbReference type="Pfam" id="PF05050"/>
    </source>
</evidence>
<dbReference type="SUPFAM" id="SSF53335">
    <property type="entry name" value="S-adenosyl-L-methionine-dependent methyltransferases"/>
    <property type="match status" value="1"/>
</dbReference>
<dbReference type="EMBL" id="MN738753">
    <property type="protein sequence ID" value="QHS83373.1"/>
    <property type="molecule type" value="Genomic_DNA"/>
</dbReference>
<dbReference type="Pfam" id="PF05050">
    <property type="entry name" value="Methyltransf_21"/>
    <property type="match status" value="1"/>
</dbReference>
<protein>
    <recommendedName>
        <fullName evidence="1">Methyltransferase FkbM domain-containing protein</fullName>
    </recommendedName>
</protein>
<reference evidence="2" key="1">
    <citation type="journal article" date="2020" name="Nature">
        <title>Giant virus diversity and host interactions through global metagenomics.</title>
        <authorList>
            <person name="Schulz F."/>
            <person name="Roux S."/>
            <person name="Paez-Espino D."/>
            <person name="Jungbluth S."/>
            <person name="Walsh D.A."/>
            <person name="Denef V.J."/>
            <person name="McMahon K.D."/>
            <person name="Konstantinidis K.T."/>
            <person name="Eloe-Fadrosh E.A."/>
            <person name="Kyrpides N.C."/>
            <person name="Woyke T."/>
        </authorList>
    </citation>
    <scope>NUCLEOTIDE SEQUENCE</scope>
    <source>
        <strain evidence="2">GVMAG-S-ERX555943-30</strain>
    </source>
</reference>
<dbReference type="AlphaFoldDB" id="A0A6C0AV78"/>
<feature type="domain" description="Methyltransferase FkbM" evidence="1">
    <location>
        <begin position="7"/>
        <end position="174"/>
    </location>
</feature>
<name>A0A6C0AV78_9ZZZZ</name>
<dbReference type="InterPro" id="IPR006342">
    <property type="entry name" value="FkbM_mtfrase"/>
</dbReference>
<organism evidence="2">
    <name type="scientific">viral metagenome</name>
    <dbReference type="NCBI Taxonomy" id="1070528"/>
    <lineage>
        <taxon>unclassified sequences</taxon>
        <taxon>metagenomes</taxon>
        <taxon>organismal metagenomes</taxon>
    </lineage>
</organism>
<sequence>MTNLFLDCGTNLGQGLMQFNKMYNLFNNSEWDIYTFEPNPHIELEVMFNDVSNLKKIKKAVWVEDTQLEFLCKGKKDEVERMKYNEERFQGGGSQITTTNYQKTQPSNIEMRNVKVDALNFSNFLLDNHDKYDKIIVKFDIEGAEFQIIDKLVQDDTLKHIDTLFMEPHGRFFFQKNEWENKKEEISQIEKGLFDKCKSHTNVHLWS</sequence>
<dbReference type="Gene3D" id="3.40.50.150">
    <property type="entry name" value="Vaccinia Virus protein VP39"/>
    <property type="match status" value="1"/>
</dbReference>